<protein>
    <submittedName>
        <fullName evidence="2">Uncharacterized protein</fullName>
    </submittedName>
</protein>
<evidence type="ECO:0000313" key="2">
    <source>
        <dbReference type="EMBL" id="KAJ6039123.1"/>
    </source>
</evidence>
<organism evidence="2 3">
    <name type="scientific">Penicillium canescens</name>
    <dbReference type="NCBI Taxonomy" id="5083"/>
    <lineage>
        <taxon>Eukaryota</taxon>
        <taxon>Fungi</taxon>
        <taxon>Dikarya</taxon>
        <taxon>Ascomycota</taxon>
        <taxon>Pezizomycotina</taxon>
        <taxon>Eurotiomycetes</taxon>
        <taxon>Eurotiomycetidae</taxon>
        <taxon>Eurotiales</taxon>
        <taxon>Aspergillaceae</taxon>
        <taxon>Penicillium</taxon>
    </lineage>
</organism>
<evidence type="ECO:0000256" key="1">
    <source>
        <dbReference type="SAM" id="SignalP"/>
    </source>
</evidence>
<gene>
    <name evidence="2" type="ORF">N7460_007155</name>
</gene>
<comment type="caution">
    <text evidence="2">The sequence shown here is derived from an EMBL/GenBank/DDBJ whole genome shotgun (WGS) entry which is preliminary data.</text>
</comment>
<reference evidence="2" key="1">
    <citation type="journal article" date="2023" name="IMA Fungus">
        <title>Comparative genomic study of the Penicillium genus elucidates a diverse pangenome and 15 lateral gene transfer events.</title>
        <authorList>
            <person name="Petersen C."/>
            <person name="Sorensen T."/>
            <person name="Nielsen M.R."/>
            <person name="Sondergaard T.E."/>
            <person name="Sorensen J.L."/>
            <person name="Fitzpatrick D.A."/>
            <person name="Frisvad J.C."/>
            <person name="Nielsen K.L."/>
        </authorList>
    </citation>
    <scope>NUCLEOTIDE SEQUENCE</scope>
    <source>
        <strain evidence="2">IBT 15450</strain>
    </source>
</reference>
<sequence length="162" mass="18045">MFFPVFLTYLLICLQPLVTLAAPQSDAHPITTQPDAHPIMTPWRETFGRPSSFDFHWSFSTAAIGDVRSLTERFQSGAEINVYRAALNANQEVIDVFVAPTGTYSEVIFNVYHNGNIVTHYSLEGQADTSDINSGSEGQFAMIPLPDGAQTITIYWRVEQDL</sequence>
<dbReference type="AlphaFoldDB" id="A0AAD6IBA5"/>
<keyword evidence="1" id="KW-0732">Signal</keyword>
<feature type="chain" id="PRO_5042106325" evidence="1">
    <location>
        <begin position="22"/>
        <end position="162"/>
    </location>
</feature>
<accession>A0AAD6IBA5</accession>
<keyword evidence="3" id="KW-1185">Reference proteome</keyword>
<reference evidence="2" key="2">
    <citation type="submission" date="2023-01" db="EMBL/GenBank/DDBJ databases">
        <authorList>
            <person name="Petersen C."/>
        </authorList>
    </citation>
    <scope>NUCLEOTIDE SEQUENCE</scope>
    <source>
        <strain evidence="2">IBT 15450</strain>
    </source>
</reference>
<feature type="signal peptide" evidence="1">
    <location>
        <begin position="1"/>
        <end position="21"/>
    </location>
</feature>
<dbReference type="EMBL" id="JAQJZL010000006">
    <property type="protein sequence ID" value="KAJ6039123.1"/>
    <property type="molecule type" value="Genomic_DNA"/>
</dbReference>
<dbReference type="Proteomes" id="UP001219568">
    <property type="component" value="Unassembled WGS sequence"/>
</dbReference>
<name>A0AAD6IBA5_PENCN</name>
<evidence type="ECO:0000313" key="3">
    <source>
        <dbReference type="Proteomes" id="UP001219568"/>
    </source>
</evidence>
<proteinExistence type="predicted"/>